<evidence type="ECO:0000256" key="4">
    <source>
        <dbReference type="ARBA" id="ARBA00022496"/>
    </source>
</evidence>
<evidence type="ECO:0000256" key="2">
    <source>
        <dbReference type="ARBA" id="ARBA00022448"/>
    </source>
</evidence>
<dbReference type="InterPro" id="IPR036942">
    <property type="entry name" value="Beta-barrel_TonB_sf"/>
</dbReference>
<evidence type="ECO:0000256" key="10">
    <source>
        <dbReference type="ARBA" id="ARBA00023136"/>
    </source>
</evidence>
<dbReference type="Gene3D" id="2.40.170.20">
    <property type="entry name" value="TonB-dependent receptor, beta-barrel domain"/>
    <property type="match status" value="1"/>
</dbReference>
<dbReference type="PANTHER" id="PTHR32552:SF68">
    <property type="entry name" value="FERRICHROME OUTER MEMBRANE TRANSPORTER_PHAGE RECEPTOR"/>
    <property type="match status" value="1"/>
</dbReference>
<keyword evidence="11 12" id="KW-0998">Cell outer membrane</keyword>
<dbReference type="GO" id="GO:0015344">
    <property type="term" value="F:siderophore uptake transmembrane transporter activity"/>
    <property type="evidence" value="ECO:0007669"/>
    <property type="project" value="TreeGrafter"/>
</dbReference>
<dbReference type="GO" id="GO:0009279">
    <property type="term" value="C:cell outer membrane"/>
    <property type="evidence" value="ECO:0007669"/>
    <property type="project" value="UniProtKB-SubCell"/>
</dbReference>
<dbReference type="InterPro" id="IPR012910">
    <property type="entry name" value="Plug_dom"/>
</dbReference>
<evidence type="ECO:0000313" key="18">
    <source>
        <dbReference type="Proteomes" id="UP000563094"/>
    </source>
</evidence>
<dbReference type="CDD" id="cd01347">
    <property type="entry name" value="ligand_gated_channel"/>
    <property type="match status" value="1"/>
</dbReference>
<dbReference type="RefSeq" id="WP_220483061.1">
    <property type="nucleotide sequence ID" value="NZ_JACJIQ010000010.1"/>
</dbReference>
<dbReference type="Proteomes" id="UP000563094">
    <property type="component" value="Unassembled WGS sequence"/>
</dbReference>
<keyword evidence="3 12" id="KW-1134">Transmembrane beta strand</keyword>
<organism evidence="17 18">
    <name type="scientific">Rufibacter quisquiliarum</name>
    <dbReference type="NCBI Taxonomy" id="1549639"/>
    <lineage>
        <taxon>Bacteria</taxon>
        <taxon>Pseudomonadati</taxon>
        <taxon>Bacteroidota</taxon>
        <taxon>Cytophagia</taxon>
        <taxon>Cytophagales</taxon>
        <taxon>Hymenobacteraceae</taxon>
        <taxon>Rufibacter</taxon>
    </lineage>
</organism>
<gene>
    <name evidence="17" type="ORF">FHS90_002750</name>
</gene>
<keyword evidence="5 12" id="KW-0812">Transmembrane</keyword>
<dbReference type="Pfam" id="PF13715">
    <property type="entry name" value="CarbopepD_reg_2"/>
    <property type="match status" value="1"/>
</dbReference>
<comment type="similarity">
    <text evidence="12 13">Belongs to the TonB-dependent receptor family.</text>
</comment>
<evidence type="ECO:0000256" key="5">
    <source>
        <dbReference type="ARBA" id="ARBA00022692"/>
    </source>
</evidence>
<dbReference type="Pfam" id="PF00593">
    <property type="entry name" value="TonB_dep_Rec_b-barrel"/>
    <property type="match status" value="1"/>
</dbReference>
<keyword evidence="8" id="KW-0406">Ion transport</keyword>
<accession>A0A839GT24</accession>
<reference evidence="17 18" key="1">
    <citation type="submission" date="2020-08" db="EMBL/GenBank/DDBJ databases">
        <title>Genomic Encyclopedia of Type Strains, Phase IV (KMG-IV): sequencing the most valuable type-strain genomes for metagenomic binning, comparative biology and taxonomic classification.</title>
        <authorList>
            <person name="Goeker M."/>
        </authorList>
    </citation>
    <scope>NUCLEOTIDE SEQUENCE [LARGE SCALE GENOMIC DNA]</scope>
    <source>
        <strain evidence="17 18">DSM 29854</strain>
    </source>
</reference>
<dbReference type="InterPro" id="IPR000531">
    <property type="entry name" value="Beta-barrel_TonB"/>
</dbReference>
<evidence type="ECO:0000259" key="15">
    <source>
        <dbReference type="Pfam" id="PF00593"/>
    </source>
</evidence>
<feature type="chain" id="PRO_5032447224" evidence="14">
    <location>
        <begin position="21"/>
        <end position="765"/>
    </location>
</feature>
<protein>
    <submittedName>
        <fullName evidence="17">Outer membrane receptor protein involved in Fe transport</fullName>
    </submittedName>
</protein>
<proteinExistence type="inferred from homology"/>
<dbReference type="InterPro" id="IPR039426">
    <property type="entry name" value="TonB-dep_rcpt-like"/>
</dbReference>
<feature type="domain" description="TonB-dependent receptor plug" evidence="16">
    <location>
        <begin position="115"/>
        <end position="221"/>
    </location>
</feature>
<keyword evidence="4" id="KW-0410">Iron transport</keyword>
<dbReference type="SUPFAM" id="SSF49464">
    <property type="entry name" value="Carboxypeptidase regulatory domain-like"/>
    <property type="match status" value="1"/>
</dbReference>
<sequence length="765" mass="85122">MQRYFACLMLCMTLARYAHAQHTVQGRVINAYTKEALVGATVQSQPSALATSTDQAGRFTLSASQPQETLAVSYLGYFSQQLPVQGQPLVVALVPAASQINQVVVSASREAQSRTEAPVAISSISAQVLHDTKATTLDQVLNKVSGVYMVNLGNEQHTMAIRQPIGYKSLFLYLEDGIPIRASGDFNHNALIEINQAALKNIEVIRGPASSLYGSEAIGGAVNFITLAPSPVLSAKVQLEASNQGYRRTDFSVSNTLGKVGVYAGGYYAAQRDGLISHSDFDKLAFTLRTDYQISDRSKLTTSATWVDYTTDQTGGLDSTRFFKKEYSSPHTFTYRQVEALRIRSTLAHSWDAQNQTQATLFFRQNAIGQNPFYAIANVSGNPRKAKGEINEDAFTSYGIIAQHRKQVSFLNASLIAGISADYSPATYTARFLDIDRSEDGTYTGYTAKDSLLTHYAVDLLNTAVYTQAEISPVERLKLVAALRYDRLDYAFDNYLPPSSFTGAPDKTDGYHQFSPKLGLTYDFGKSNGLYANYSVGFAPPQITELYRGVQAPTLQPSDYRSYELGGWWSFWQQKAYLDLSVYQMDGTNEIISVRLADGTYLNQNAGRTRHRGLEFTWQASLVEALTLRVGGTYARHWFRHFVERGQDYSGHEMATAPRYIGNTEITYKPLFLPGLRLSAEWQRVGRYYMDPANSETYQGYHLFHARMGYAFHGVEAWVNVINLTHELYATTVDKFAYGKSYRQGVPRTFTVGLGYQFTAKGKQL</sequence>
<evidence type="ECO:0000256" key="7">
    <source>
        <dbReference type="ARBA" id="ARBA00023004"/>
    </source>
</evidence>
<keyword evidence="18" id="KW-1185">Reference proteome</keyword>
<evidence type="ECO:0000259" key="16">
    <source>
        <dbReference type="Pfam" id="PF07715"/>
    </source>
</evidence>
<keyword evidence="9 13" id="KW-0798">TonB box</keyword>
<dbReference type="Pfam" id="PF07715">
    <property type="entry name" value="Plug"/>
    <property type="match status" value="1"/>
</dbReference>
<evidence type="ECO:0000256" key="8">
    <source>
        <dbReference type="ARBA" id="ARBA00023065"/>
    </source>
</evidence>
<dbReference type="PANTHER" id="PTHR32552">
    <property type="entry name" value="FERRICHROME IRON RECEPTOR-RELATED"/>
    <property type="match status" value="1"/>
</dbReference>
<evidence type="ECO:0000256" key="3">
    <source>
        <dbReference type="ARBA" id="ARBA00022452"/>
    </source>
</evidence>
<evidence type="ECO:0000256" key="12">
    <source>
        <dbReference type="PROSITE-ProRule" id="PRU01360"/>
    </source>
</evidence>
<evidence type="ECO:0000256" key="9">
    <source>
        <dbReference type="ARBA" id="ARBA00023077"/>
    </source>
</evidence>
<comment type="subcellular location">
    <subcellularLocation>
        <location evidence="1 12">Cell outer membrane</location>
        <topology evidence="1 12">Multi-pass membrane protein</topology>
    </subcellularLocation>
</comment>
<dbReference type="PROSITE" id="PS52016">
    <property type="entry name" value="TONB_DEPENDENT_REC_3"/>
    <property type="match status" value="1"/>
</dbReference>
<dbReference type="InterPro" id="IPR008969">
    <property type="entry name" value="CarboxyPept-like_regulatory"/>
</dbReference>
<comment type="caution">
    <text evidence="17">The sequence shown here is derived from an EMBL/GenBank/DDBJ whole genome shotgun (WGS) entry which is preliminary data.</text>
</comment>
<dbReference type="EMBL" id="JACJIQ010000010">
    <property type="protein sequence ID" value="MBA9078027.1"/>
    <property type="molecule type" value="Genomic_DNA"/>
</dbReference>
<evidence type="ECO:0000256" key="6">
    <source>
        <dbReference type="ARBA" id="ARBA00022729"/>
    </source>
</evidence>
<keyword evidence="7" id="KW-0408">Iron</keyword>
<keyword evidence="17" id="KW-0675">Receptor</keyword>
<dbReference type="Gene3D" id="2.60.40.1120">
    <property type="entry name" value="Carboxypeptidase-like, regulatory domain"/>
    <property type="match status" value="1"/>
</dbReference>
<evidence type="ECO:0000256" key="1">
    <source>
        <dbReference type="ARBA" id="ARBA00004571"/>
    </source>
</evidence>
<feature type="domain" description="TonB-dependent receptor-like beta-barrel" evidence="15">
    <location>
        <begin position="292"/>
        <end position="724"/>
    </location>
</feature>
<keyword evidence="2 12" id="KW-0813">Transport</keyword>
<evidence type="ECO:0000256" key="13">
    <source>
        <dbReference type="RuleBase" id="RU003357"/>
    </source>
</evidence>
<keyword evidence="10 12" id="KW-0472">Membrane</keyword>
<feature type="signal peptide" evidence="14">
    <location>
        <begin position="1"/>
        <end position="20"/>
    </location>
</feature>
<evidence type="ECO:0000313" key="17">
    <source>
        <dbReference type="EMBL" id="MBA9078027.1"/>
    </source>
</evidence>
<dbReference type="Gene3D" id="2.170.130.10">
    <property type="entry name" value="TonB-dependent receptor, plug domain"/>
    <property type="match status" value="1"/>
</dbReference>
<dbReference type="SUPFAM" id="SSF56935">
    <property type="entry name" value="Porins"/>
    <property type="match status" value="1"/>
</dbReference>
<evidence type="ECO:0000256" key="14">
    <source>
        <dbReference type="SAM" id="SignalP"/>
    </source>
</evidence>
<dbReference type="InterPro" id="IPR037066">
    <property type="entry name" value="Plug_dom_sf"/>
</dbReference>
<keyword evidence="6 14" id="KW-0732">Signal</keyword>
<evidence type="ECO:0000256" key="11">
    <source>
        <dbReference type="ARBA" id="ARBA00023237"/>
    </source>
</evidence>
<dbReference type="AlphaFoldDB" id="A0A839GT24"/>
<name>A0A839GT24_9BACT</name>